<dbReference type="KEGG" id="sfa:Sfla_6737"/>
<evidence type="ECO:0000313" key="3">
    <source>
        <dbReference type="Proteomes" id="UP000002066"/>
    </source>
</evidence>
<feature type="compositionally biased region" description="Basic and acidic residues" evidence="1">
    <location>
        <begin position="76"/>
        <end position="94"/>
    </location>
</feature>
<feature type="compositionally biased region" description="Basic and acidic residues" evidence="1">
    <location>
        <begin position="131"/>
        <end position="154"/>
    </location>
</feature>
<proteinExistence type="predicted"/>
<name>A0A8D3WNF3_STRFA</name>
<dbReference type="OrthoDB" id="4524286at2"/>
<geneLocation type="plasmid" evidence="2 3">
    <name>pSFLA02</name>
</geneLocation>
<feature type="region of interest" description="Disordered" evidence="1">
    <location>
        <begin position="128"/>
        <end position="180"/>
    </location>
</feature>
<accession>A0A8D3WNF3</accession>
<gene>
    <name evidence="2" type="ORF">Sfla_6737</name>
</gene>
<reference evidence="2 3" key="1">
    <citation type="submission" date="2011-01" db="EMBL/GenBank/DDBJ databases">
        <title>Complete sequence of plasmid2 of Streptomyces flavogriseus ATCC 33331.</title>
        <authorList>
            <consortium name="US DOE Joint Genome Institute"/>
            <person name="Lucas S."/>
            <person name="Copeland A."/>
            <person name="Lapidus A."/>
            <person name="Cheng J.-F."/>
            <person name="Goodwin L."/>
            <person name="Pitluck S."/>
            <person name="Davenport K."/>
            <person name="Detter J.C."/>
            <person name="Han C."/>
            <person name="Tapia R."/>
            <person name="Land M."/>
            <person name="Hauser L."/>
            <person name="Kyrpides N."/>
            <person name="Ivanova N."/>
            <person name="Ovchinnikova G."/>
            <person name="Pagani I."/>
            <person name="Brumm P."/>
            <person name="Mead D."/>
            <person name="Woyke T."/>
        </authorList>
    </citation>
    <scope>NUCLEOTIDE SEQUENCE [LARGE SCALE GENOMIC DNA]</scope>
    <source>
        <strain evidence="3">ATCC 33331 / IAF-45CD</strain>
        <plasmid evidence="2 3">pSFLA02</plasmid>
    </source>
</reference>
<dbReference type="Proteomes" id="UP000002066">
    <property type="component" value="Plasmid pSFLA02"/>
</dbReference>
<feature type="compositionally biased region" description="Basic and acidic residues" evidence="1">
    <location>
        <begin position="1"/>
        <end position="11"/>
    </location>
</feature>
<evidence type="ECO:0000313" key="2">
    <source>
        <dbReference type="EMBL" id="ADW08029.1"/>
    </source>
</evidence>
<dbReference type="EMBL" id="CP002477">
    <property type="protein sequence ID" value="ADW08029.1"/>
    <property type="molecule type" value="Genomic_DNA"/>
</dbReference>
<evidence type="ECO:0000256" key="1">
    <source>
        <dbReference type="SAM" id="MobiDB-lite"/>
    </source>
</evidence>
<feature type="region of interest" description="Disordered" evidence="1">
    <location>
        <begin position="76"/>
        <end position="102"/>
    </location>
</feature>
<dbReference type="AlphaFoldDB" id="A0A8D3WNF3"/>
<feature type="compositionally biased region" description="Polar residues" evidence="1">
    <location>
        <begin position="157"/>
        <end position="173"/>
    </location>
</feature>
<feature type="region of interest" description="Disordered" evidence="1">
    <location>
        <begin position="1"/>
        <end position="20"/>
    </location>
</feature>
<protein>
    <submittedName>
        <fullName evidence="2">Uncharacterized protein</fullName>
    </submittedName>
</protein>
<sequence length="180" mass="19853">MAGTSRKEHTQLTKQAEAARAAAWREGADARVAARQAAADAWKVLRDSPYVTVLGATERQAPDVDTLATRLAEMRETKVPARAQQKDTGDEKRVARCHGQATTARENAAMYRAVAADARTEKTLRAQIAEQHPRLHESEVRARTELQQARDARTTRVAAQSSRSYQPPSQARSGPSRGRR</sequence>
<keyword evidence="2" id="KW-0614">Plasmid</keyword>
<organism evidence="2 3">
    <name type="scientific">Streptomyces pratensis (strain ATCC 33331 / IAF-45CD)</name>
    <dbReference type="NCBI Taxonomy" id="591167"/>
    <lineage>
        <taxon>Bacteria</taxon>
        <taxon>Bacillati</taxon>
        <taxon>Actinomycetota</taxon>
        <taxon>Actinomycetes</taxon>
        <taxon>Kitasatosporales</taxon>
        <taxon>Streptomycetaceae</taxon>
        <taxon>Streptomyces</taxon>
    </lineage>
</organism>